<comment type="caution">
    <text evidence="3">The sequence shown here is derived from an EMBL/GenBank/DDBJ whole genome shotgun (WGS) entry which is preliminary data.</text>
</comment>
<evidence type="ECO:0000313" key="3">
    <source>
        <dbReference type="EMBL" id="KAG8234564.1"/>
    </source>
</evidence>
<keyword evidence="1" id="KW-1133">Transmembrane helix</keyword>
<evidence type="ECO:0000256" key="1">
    <source>
        <dbReference type="SAM" id="Phobius"/>
    </source>
</evidence>
<dbReference type="PANTHER" id="PTHR46599:SF3">
    <property type="entry name" value="PIGGYBAC TRANSPOSABLE ELEMENT-DERIVED PROTEIN 4"/>
    <property type="match status" value="1"/>
</dbReference>
<name>A0A8K0KG09_LADFU</name>
<dbReference type="PANTHER" id="PTHR46599">
    <property type="entry name" value="PIGGYBAC TRANSPOSABLE ELEMENT-DERIVED PROTEIN 4"/>
    <property type="match status" value="1"/>
</dbReference>
<reference evidence="3" key="2">
    <citation type="submission" date="2017-10" db="EMBL/GenBank/DDBJ databases">
        <title>Ladona fulva Genome sequencing and assembly.</title>
        <authorList>
            <person name="Murali S."/>
            <person name="Richards S."/>
            <person name="Bandaranaike D."/>
            <person name="Bellair M."/>
            <person name="Blankenburg K."/>
            <person name="Chao H."/>
            <person name="Dinh H."/>
            <person name="Doddapaneni H."/>
            <person name="Dugan-Rocha S."/>
            <person name="Elkadiri S."/>
            <person name="Gnanaolivu R."/>
            <person name="Hernandez B."/>
            <person name="Skinner E."/>
            <person name="Javaid M."/>
            <person name="Lee S."/>
            <person name="Li M."/>
            <person name="Ming W."/>
            <person name="Munidasa M."/>
            <person name="Muniz J."/>
            <person name="Nguyen L."/>
            <person name="Hughes D."/>
            <person name="Osuji N."/>
            <person name="Pu L.-L."/>
            <person name="Puazo M."/>
            <person name="Qu C."/>
            <person name="Quiroz J."/>
            <person name="Raj R."/>
            <person name="Weissenberger G."/>
            <person name="Xin Y."/>
            <person name="Zou X."/>
            <person name="Han Y."/>
            <person name="Worley K."/>
            <person name="Muzny D."/>
            <person name="Gibbs R."/>
        </authorList>
    </citation>
    <scope>NUCLEOTIDE SEQUENCE</scope>
    <source>
        <strain evidence="3">Sampled in the wild</strain>
    </source>
</reference>
<feature type="domain" description="PiggyBac transposable element-derived protein" evidence="2">
    <location>
        <begin position="380"/>
        <end position="610"/>
    </location>
</feature>
<gene>
    <name evidence="3" type="ORF">J437_LFUL015354</name>
</gene>
<evidence type="ECO:0000259" key="2">
    <source>
        <dbReference type="Pfam" id="PF13843"/>
    </source>
</evidence>
<keyword evidence="1" id="KW-0812">Transmembrane</keyword>
<proteinExistence type="predicted"/>
<sequence>MRRRKWEVAPDTEPTALGGEREETILSSRHSRALLKIKIWSSCVRHESCLREHSKLSIRITVGLLVVSYLMTMYSAGQYTVTSTNEASVNRLVGHLQYLRYGNKFDRWEFLEESDSEIPNINWHASRQSGTVKGYLNILLTTEVTWVKQKSSLADGLADVFQCHLYSDRGKTQFPSPLMECRPPDLPFLFGYTCRQFPQAKHLYLCAKRLWNEAENNNTTNSLPQSENPNGIFTFTHKRINPIQARPNKKRGIILQSLPNFTLHEYMIAVAGKVGGVDKLHMPHASLISEFGGIEIKDTWIQALRMVTMVWKVFLNPSTSSDVVNGGNVAVRGPFRRLCQLVKSFICLFLFAISFLDPPYALKEEGPVAGHSQCRIVFSMTLVRNVSIDESLTLWKGRLSFKQYLPLKSSKFGIKTFELCNATNGYLWSFLIYTGRDTVFPSPIPTANSSKTTAIVLNLVFPLLNQGRTLWMDNYYNSPELAKLLKNSYSTDCVGTLRTNRKNVPKKVKDKQLKKGELAGQHCGPLSVVKWKDKKVVTIISTFHGIETKTIVKRGNKLIKPVCIIDYNKYMGGVDLKDQLIQSYLIERKRLNKWYMKLFRRLLNSARLNARIIYRENTDKMVDHYDFCVELVEKLFMKYAKKDT</sequence>
<reference evidence="3" key="1">
    <citation type="submission" date="2013-04" db="EMBL/GenBank/DDBJ databases">
        <authorList>
            <person name="Qu J."/>
            <person name="Murali S.C."/>
            <person name="Bandaranaike D."/>
            <person name="Bellair M."/>
            <person name="Blankenburg K."/>
            <person name="Chao H."/>
            <person name="Dinh H."/>
            <person name="Doddapaneni H."/>
            <person name="Downs B."/>
            <person name="Dugan-Rocha S."/>
            <person name="Elkadiri S."/>
            <person name="Gnanaolivu R.D."/>
            <person name="Hernandez B."/>
            <person name="Javaid M."/>
            <person name="Jayaseelan J.C."/>
            <person name="Lee S."/>
            <person name="Li M."/>
            <person name="Ming W."/>
            <person name="Munidasa M."/>
            <person name="Muniz J."/>
            <person name="Nguyen L."/>
            <person name="Ongeri F."/>
            <person name="Osuji N."/>
            <person name="Pu L.-L."/>
            <person name="Puazo M."/>
            <person name="Qu C."/>
            <person name="Quiroz J."/>
            <person name="Raj R."/>
            <person name="Weissenberger G."/>
            <person name="Xin Y."/>
            <person name="Zou X."/>
            <person name="Han Y."/>
            <person name="Richards S."/>
            <person name="Worley K."/>
            <person name="Muzny D."/>
            <person name="Gibbs R."/>
        </authorList>
    </citation>
    <scope>NUCLEOTIDE SEQUENCE</scope>
    <source>
        <strain evidence="3">Sampled in the wild</strain>
    </source>
</reference>
<dbReference type="InterPro" id="IPR029526">
    <property type="entry name" value="PGBD"/>
</dbReference>
<keyword evidence="1" id="KW-0472">Membrane</keyword>
<accession>A0A8K0KG09</accession>
<dbReference type="EMBL" id="KZ308828">
    <property type="protein sequence ID" value="KAG8234564.1"/>
    <property type="molecule type" value="Genomic_DNA"/>
</dbReference>
<protein>
    <recommendedName>
        <fullName evidence="2">PiggyBac transposable element-derived protein domain-containing protein</fullName>
    </recommendedName>
</protein>
<dbReference type="Pfam" id="PF13843">
    <property type="entry name" value="DDE_Tnp_1_7"/>
    <property type="match status" value="1"/>
</dbReference>
<organism evidence="3 4">
    <name type="scientific">Ladona fulva</name>
    <name type="common">Scarce chaser dragonfly</name>
    <name type="synonym">Libellula fulva</name>
    <dbReference type="NCBI Taxonomy" id="123851"/>
    <lineage>
        <taxon>Eukaryota</taxon>
        <taxon>Metazoa</taxon>
        <taxon>Ecdysozoa</taxon>
        <taxon>Arthropoda</taxon>
        <taxon>Hexapoda</taxon>
        <taxon>Insecta</taxon>
        <taxon>Pterygota</taxon>
        <taxon>Palaeoptera</taxon>
        <taxon>Odonata</taxon>
        <taxon>Epiprocta</taxon>
        <taxon>Anisoptera</taxon>
        <taxon>Libelluloidea</taxon>
        <taxon>Libellulidae</taxon>
        <taxon>Ladona</taxon>
    </lineage>
</organism>
<dbReference type="OrthoDB" id="75807at2759"/>
<dbReference type="AlphaFoldDB" id="A0A8K0KG09"/>
<keyword evidence="4" id="KW-1185">Reference proteome</keyword>
<dbReference type="Proteomes" id="UP000792457">
    <property type="component" value="Unassembled WGS sequence"/>
</dbReference>
<feature type="transmembrane region" description="Helical" evidence="1">
    <location>
        <begin position="56"/>
        <end position="76"/>
    </location>
</feature>
<evidence type="ECO:0000313" key="4">
    <source>
        <dbReference type="Proteomes" id="UP000792457"/>
    </source>
</evidence>